<evidence type="ECO:0000313" key="5">
    <source>
        <dbReference type="Proteomes" id="UP000515150"/>
    </source>
</evidence>
<dbReference type="PROSITE" id="PS50835">
    <property type="entry name" value="IG_LIKE"/>
    <property type="match status" value="1"/>
</dbReference>
<keyword evidence="5" id="KW-1185">Reference proteome</keyword>
<keyword evidence="1" id="KW-0393">Immunoglobulin domain</keyword>
<gene>
    <name evidence="6" type="primary">LOC114866305</name>
</gene>
<dbReference type="SUPFAM" id="SSF48726">
    <property type="entry name" value="Immunoglobulin"/>
    <property type="match status" value="1"/>
</dbReference>
<dbReference type="InParanoid" id="A0A6P7NVF7"/>
<evidence type="ECO:0000256" key="1">
    <source>
        <dbReference type="ARBA" id="ARBA00023319"/>
    </source>
</evidence>
<dbReference type="Gene3D" id="2.60.40.10">
    <property type="entry name" value="Immunoglobulins"/>
    <property type="match status" value="1"/>
</dbReference>
<dbReference type="Pfam" id="PF00047">
    <property type="entry name" value="ig"/>
    <property type="match status" value="1"/>
</dbReference>
<dbReference type="GeneID" id="114866305"/>
<name>A0A6P7NVF7_BETSP</name>
<dbReference type="InterPro" id="IPR036179">
    <property type="entry name" value="Ig-like_dom_sf"/>
</dbReference>
<dbReference type="OrthoDB" id="8836910at2759"/>
<evidence type="ECO:0000313" key="6">
    <source>
        <dbReference type="RefSeq" id="XP_029023922.1"/>
    </source>
</evidence>
<feature type="region of interest" description="Disordered" evidence="2">
    <location>
        <begin position="259"/>
        <end position="278"/>
    </location>
</feature>
<keyword evidence="3" id="KW-0812">Transmembrane</keyword>
<proteinExistence type="predicted"/>
<evidence type="ECO:0000256" key="2">
    <source>
        <dbReference type="SAM" id="MobiDB-lite"/>
    </source>
</evidence>
<dbReference type="InterPro" id="IPR013151">
    <property type="entry name" value="Immunoglobulin_dom"/>
</dbReference>
<protein>
    <submittedName>
        <fullName evidence="6">Uncharacterized protein LOC114866305</fullName>
    </submittedName>
</protein>
<reference evidence="6" key="1">
    <citation type="submission" date="2025-08" db="UniProtKB">
        <authorList>
            <consortium name="RefSeq"/>
        </authorList>
    </citation>
    <scope>IDENTIFICATION</scope>
</reference>
<dbReference type="InterPro" id="IPR013783">
    <property type="entry name" value="Ig-like_fold"/>
</dbReference>
<evidence type="ECO:0000256" key="3">
    <source>
        <dbReference type="SAM" id="Phobius"/>
    </source>
</evidence>
<dbReference type="Proteomes" id="UP000515150">
    <property type="component" value="Chromosome 2"/>
</dbReference>
<evidence type="ECO:0000259" key="4">
    <source>
        <dbReference type="PROSITE" id="PS50835"/>
    </source>
</evidence>
<dbReference type="InterPro" id="IPR003599">
    <property type="entry name" value="Ig_sub"/>
</dbReference>
<keyword evidence="3" id="KW-0472">Membrane</keyword>
<organism evidence="5 6">
    <name type="scientific">Betta splendens</name>
    <name type="common">Siamese fighting fish</name>
    <dbReference type="NCBI Taxonomy" id="158456"/>
    <lineage>
        <taxon>Eukaryota</taxon>
        <taxon>Metazoa</taxon>
        <taxon>Chordata</taxon>
        <taxon>Craniata</taxon>
        <taxon>Vertebrata</taxon>
        <taxon>Euteleostomi</taxon>
        <taxon>Actinopterygii</taxon>
        <taxon>Neopterygii</taxon>
        <taxon>Teleostei</taxon>
        <taxon>Neoteleostei</taxon>
        <taxon>Acanthomorphata</taxon>
        <taxon>Anabantaria</taxon>
        <taxon>Anabantiformes</taxon>
        <taxon>Anabantoidei</taxon>
        <taxon>Osphronemidae</taxon>
        <taxon>Betta</taxon>
    </lineage>
</organism>
<feature type="domain" description="Ig-like" evidence="4">
    <location>
        <begin position="164"/>
        <end position="255"/>
    </location>
</feature>
<dbReference type="RefSeq" id="XP_029023922.1">
    <property type="nucleotide sequence ID" value="XM_029168089.3"/>
</dbReference>
<dbReference type="InterPro" id="IPR007110">
    <property type="entry name" value="Ig-like_dom"/>
</dbReference>
<dbReference type="KEGG" id="bspl:114866305"/>
<dbReference type="AlphaFoldDB" id="A0A6P7NVF7"/>
<feature type="transmembrane region" description="Helical" evidence="3">
    <location>
        <begin position="37"/>
        <end position="59"/>
    </location>
</feature>
<dbReference type="SMART" id="SM00409">
    <property type="entry name" value="IG"/>
    <property type="match status" value="2"/>
</dbReference>
<sequence>MSTECHCLLLLIWDVPVTCLRRLIKARNSTQLIADAARAMASASLLVLAAFLLVCVHLFRPTRGQPVALGDSFNFSLTQCPSGSELELQHILLNTPAVLVSSRDGTGSWNTSASYAERLEPSHSALVLTNINYNDGGLYEFTCGDEDVRIQLDVVVPIKFSVFENETVLLPCHAVTAEGDVKSVRWETGGQRVAAVNVTSKNITYKAGFDLRASVPSDWFSTGDFTLTLGPVRLQDRGDWTCYVQDKAEVVARLTVQKTRNETSTEQSGPLQVNEGMSQENGGQTACVAIAVVVALVLCAVAFGIGWWMRPRVCPPPPPPRAQREGAQEDVPLSSLNDGVQPNGLA</sequence>
<feature type="region of interest" description="Disordered" evidence="2">
    <location>
        <begin position="317"/>
        <end position="346"/>
    </location>
</feature>
<keyword evidence="3" id="KW-1133">Transmembrane helix</keyword>
<accession>A0A6P7NVF7</accession>
<feature type="transmembrane region" description="Helical" evidence="3">
    <location>
        <begin position="286"/>
        <end position="309"/>
    </location>
</feature>